<dbReference type="AlphaFoldDB" id="A0A8H7K9J4"/>
<accession>A0A8H7K9J4</accession>
<protein>
    <submittedName>
        <fullName evidence="2">Uncharacterized protein</fullName>
    </submittedName>
</protein>
<keyword evidence="1" id="KW-0812">Transmembrane</keyword>
<keyword evidence="1" id="KW-1133">Transmembrane helix</keyword>
<dbReference type="EMBL" id="JADCTT010000011">
    <property type="protein sequence ID" value="KAF9746387.1"/>
    <property type="molecule type" value="Genomic_DNA"/>
</dbReference>
<organism evidence="2 3">
    <name type="scientific">Bionectria ochroleuca</name>
    <name type="common">Gliocladium roseum</name>
    <dbReference type="NCBI Taxonomy" id="29856"/>
    <lineage>
        <taxon>Eukaryota</taxon>
        <taxon>Fungi</taxon>
        <taxon>Dikarya</taxon>
        <taxon>Ascomycota</taxon>
        <taxon>Pezizomycotina</taxon>
        <taxon>Sordariomycetes</taxon>
        <taxon>Hypocreomycetidae</taxon>
        <taxon>Hypocreales</taxon>
        <taxon>Bionectriaceae</taxon>
        <taxon>Clonostachys</taxon>
    </lineage>
</organism>
<comment type="caution">
    <text evidence="2">The sequence shown here is derived from an EMBL/GenBank/DDBJ whole genome shotgun (WGS) entry which is preliminary data.</text>
</comment>
<evidence type="ECO:0000256" key="1">
    <source>
        <dbReference type="SAM" id="Phobius"/>
    </source>
</evidence>
<dbReference type="Proteomes" id="UP000616885">
    <property type="component" value="Unassembled WGS sequence"/>
</dbReference>
<feature type="transmembrane region" description="Helical" evidence="1">
    <location>
        <begin position="635"/>
        <end position="660"/>
    </location>
</feature>
<feature type="transmembrane region" description="Helical" evidence="1">
    <location>
        <begin position="106"/>
        <end position="125"/>
    </location>
</feature>
<feature type="transmembrane region" description="Helical" evidence="1">
    <location>
        <begin position="20"/>
        <end position="47"/>
    </location>
</feature>
<name>A0A8H7K9J4_BIOOC</name>
<proteinExistence type="predicted"/>
<keyword evidence="1" id="KW-0472">Membrane</keyword>
<feature type="transmembrane region" description="Helical" evidence="1">
    <location>
        <begin position="137"/>
        <end position="162"/>
    </location>
</feature>
<evidence type="ECO:0000313" key="2">
    <source>
        <dbReference type="EMBL" id="KAF9746387.1"/>
    </source>
</evidence>
<gene>
    <name evidence="2" type="ORF">IM811_003292</name>
</gene>
<evidence type="ECO:0000313" key="3">
    <source>
        <dbReference type="Proteomes" id="UP000616885"/>
    </source>
</evidence>
<sequence>MVVYPPYTPTTVVQGRRTRWWAVVLHFVPIACTVILAYINFAQLYWFPLTGIDGRDRGSYIGSYNTPVNGVLNSLQLAAKLFEISVVASLGTLILDIFKWHFAHQGLPFSLLTGAYRVFDVMYILRPRFWSAAPRAVWLSALLFLCVLLCALVGPASAILVIPKLGWYALPGAFSNMYMPVFVGKQEAVYPTSLNASLFDDAALGFCRGQLGSYTSNCPAAGLSTIYDWEFGWTSRDLPNNVTFGDSSGTVSRRLDMWSNGLNGTLFTSPTALSVGTLGVLNNYIAAENVGSISQTKDYKIQVTAKSQSFQPLIQAKCNIYNRNDYGQVADIPLMSFPNTFNCFTSDSADRCQRIRTELGQLVIPSVVWDRDDIDTLFNVVGGKTVQNADLSFLVFTARLPYVHEGKPSKRIATCSYVAHWLPATLMVDPSNNIRTESNVTDLSIFSGTDLRNASNPRAAVGSYINIEKTWLPFLDLKAAPSSNGKNYTAFDNMAYLLNPMVGMGLTSDHQIFAPGSSSKSTKDGDRLVQLAIEKLTGTIVTDAIARTGASISAAVARPGKSPSAKSIVVTNLKNIQGQAKDGTEFFANGTSTGSMQWPAGVTTLDGLVESWKDEYQTMYLEAERFGYGYGKSGAAMIFAMVVLFLYAITVLAYVVGLIITQMDMVSGLYDMEDMVALAWKSASPAAVMTLGYKSLSPSLANDLVAMRSTMNREVTMALENEDHEGNVFMLGKDEEYF</sequence>
<reference evidence="2" key="1">
    <citation type="submission" date="2020-10" db="EMBL/GenBank/DDBJ databases">
        <title>High-Quality Genome Resource of Clonostachys rosea strain S41 by Oxford Nanopore Long-Read Sequencing.</title>
        <authorList>
            <person name="Wang H."/>
        </authorList>
    </citation>
    <scope>NUCLEOTIDE SEQUENCE</scope>
    <source>
        <strain evidence="2">S41</strain>
    </source>
</reference>